<name>A0A0M6YLZ1_9RHOB</name>
<evidence type="ECO:0000313" key="1">
    <source>
        <dbReference type="EMBL" id="CTQ50287.1"/>
    </source>
</evidence>
<gene>
    <name evidence="1" type="ORF">JDO7802_02307</name>
</gene>
<keyword evidence="2" id="KW-1185">Reference proteome</keyword>
<dbReference type="EMBL" id="CXSU01000012">
    <property type="protein sequence ID" value="CTQ50287.1"/>
    <property type="molecule type" value="Genomic_DNA"/>
</dbReference>
<dbReference type="AlphaFoldDB" id="A0A0M6YLZ1"/>
<proteinExistence type="predicted"/>
<evidence type="ECO:0000313" key="2">
    <source>
        <dbReference type="Proteomes" id="UP000049222"/>
    </source>
</evidence>
<organism evidence="1 2">
    <name type="scientific">Jannaschia donghaensis</name>
    <dbReference type="NCBI Taxonomy" id="420998"/>
    <lineage>
        <taxon>Bacteria</taxon>
        <taxon>Pseudomonadati</taxon>
        <taxon>Pseudomonadota</taxon>
        <taxon>Alphaproteobacteria</taxon>
        <taxon>Rhodobacterales</taxon>
        <taxon>Roseobacteraceae</taxon>
        <taxon>Jannaschia</taxon>
    </lineage>
</organism>
<dbReference type="Proteomes" id="UP000049222">
    <property type="component" value="Unassembled WGS sequence"/>
</dbReference>
<sequence>MSVAVGMAHPLATASYVSDPRKAASPRYTAIGPNIPPAVANRGVAAFLPRKLPFLRITASQTSLAAMAKKKAMRTSFTR</sequence>
<protein>
    <submittedName>
        <fullName evidence="1">Uncharacterized protein</fullName>
    </submittedName>
</protein>
<accession>A0A0M6YLZ1</accession>
<reference evidence="1 2" key="1">
    <citation type="submission" date="2015-07" db="EMBL/GenBank/DDBJ databases">
        <authorList>
            <person name="Noorani M."/>
        </authorList>
    </citation>
    <scope>NUCLEOTIDE SEQUENCE [LARGE SCALE GENOMIC DNA]</scope>
    <source>
        <strain evidence="1 2">CECT 7802</strain>
    </source>
</reference>